<evidence type="ECO:0000256" key="6">
    <source>
        <dbReference type="SAM" id="Phobius"/>
    </source>
</evidence>
<dbReference type="PANTHER" id="PTHR30250">
    <property type="entry name" value="PST FAMILY PREDICTED COLANIC ACID TRANSPORTER"/>
    <property type="match status" value="1"/>
</dbReference>
<protein>
    <submittedName>
        <fullName evidence="7">Oligosaccharide flippase family protein</fullName>
    </submittedName>
</protein>
<dbReference type="InterPro" id="IPR002797">
    <property type="entry name" value="Polysacc_synth"/>
</dbReference>
<feature type="transmembrane region" description="Helical" evidence="6">
    <location>
        <begin position="319"/>
        <end position="338"/>
    </location>
</feature>
<feature type="transmembrane region" description="Helical" evidence="6">
    <location>
        <begin position="359"/>
        <end position="379"/>
    </location>
</feature>
<feature type="transmembrane region" description="Helical" evidence="6">
    <location>
        <begin position="291"/>
        <end position="313"/>
    </location>
</feature>
<gene>
    <name evidence="7" type="ORF">QT711_12620</name>
</gene>
<organism evidence="7 8">
    <name type="scientific">Sporosarcina saromensis</name>
    <dbReference type="NCBI Taxonomy" id="359365"/>
    <lineage>
        <taxon>Bacteria</taxon>
        <taxon>Bacillati</taxon>
        <taxon>Bacillota</taxon>
        <taxon>Bacilli</taxon>
        <taxon>Bacillales</taxon>
        <taxon>Caryophanaceae</taxon>
        <taxon>Sporosarcina</taxon>
    </lineage>
</organism>
<comment type="subcellular location">
    <subcellularLocation>
        <location evidence="1">Cell membrane</location>
        <topology evidence="1">Multi-pass membrane protein</topology>
    </subcellularLocation>
</comment>
<feature type="transmembrane region" description="Helical" evidence="6">
    <location>
        <begin position="250"/>
        <end position="271"/>
    </location>
</feature>
<evidence type="ECO:0000256" key="3">
    <source>
        <dbReference type="ARBA" id="ARBA00022692"/>
    </source>
</evidence>
<evidence type="ECO:0000256" key="4">
    <source>
        <dbReference type="ARBA" id="ARBA00022989"/>
    </source>
</evidence>
<feature type="transmembrane region" description="Helical" evidence="6">
    <location>
        <begin position="51"/>
        <end position="69"/>
    </location>
</feature>
<feature type="transmembrane region" description="Helical" evidence="6">
    <location>
        <begin position="112"/>
        <end position="131"/>
    </location>
</feature>
<feature type="transmembrane region" description="Helical" evidence="6">
    <location>
        <begin position="442"/>
        <end position="464"/>
    </location>
</feature>
<feature type="transmembrane region" description="Helical" evidence="6">
    <location>
        <begin position="211"/>
        <end position="230"/>
    </location>
</feature>
<feature type="transmembrane region" description="Helical" evidence="6">
    <location>
        <begin position="143"/>
        <end position="163"/>
    </location>
</feature>
<keyword evidence="2" id="KW-1003">Cell membrane</keyword>
<comment type="caution">
    <text evidence="7">The sequence shown here is derived from an EMBL/GenBank/DDBJ whole genome shotgun (WGS) entry which is preliminary data.</text>
</comment>
<proteinExistence type="predicted"/>
<evidence type="ECO:0000313" key="8">
    <source>
        <dbReference type="Proteomes" id="UP001282284"/>
    </source>
</evidence>
<dbReference type="EMBL" id="JAUBDI010000012">
    <property type="protein sequence ID" value="MDW0114032.1"/>
    <property type="molecule type" value="Genomic_DNA"/>
</dbReference>
<evidence type="ECO:0000256" key="1">
    <source>
        <dbReference type="ARBA" id="ARBA00004651"/>
    </source>
</evidence>
<feature type="transmembrane region" description="Helical" evidence="6">
    <location>
        <begin position="9"/>
        <end position="31"/>
    </location>
</feature>
<dbReference type="InterPro" id="IPR050833">
    <property type="entry name" value="Poly_Biosynth_Transport"/>
</dbReference>
<keyword evidence="4 6" id="KW-1133">Transmembrane helix</keyword>
<dbReference type="RefSeq" id="WP_317944778.1">
    <property type="nucleotide sequence ID" value="NZ_JAUBDI010000012.1"/>
</dbReference>
<evidence type="ECO:0000256" key="5">
    <source>
        <dbReference type="ARBA" id="ARBA00023136"/>
    </source>
</evidence>
<evidence type="ECO:0000313" key="7">
    <source>
        <dbReference type="EMBL" id="MDW0114032.1"/>
    </source>
</evidence>
<keyword evidence="3 6" id="KW-0812">Transmembrane</keyword>
<feature type="transmembrane region" description="Helical" evidence="6">
    <location>
        <begin position="385"/>
        <end position="403"/>
    </location>
</feature>
<sequence>MKKSIFKNVIYKITLNFFNLVVPLLIGPYVFRALGSEAMGRVKYGESIFKYFFIFAAFGIYQYGIREISKVKNDKEKVAKLFTSLFTISLITNGIFLVVYLIVSKLSFGDEIIFPILIIFSLNFIFNIFYVEWINEAFESYDFITIKTIIVKIIYVILLFVFVQNADDYLWFAGLLVISAALNNIISFVYVKRKLNFDFKGLKLLSHIKPLFLVVIFLNGNILYTQLDIFMLGRFVSEKSVSFYIMSQQIMMIISMLMLSIVQVTIPRLAFLLGTQDDTAYITLIEKVARVYFMLLFPAAVGLYIIADIGVVVYGGSEFTGAGSVLAIFSLYMILIGIDSILSNQVIYVKNKESMLVRFIFISGVVNLLLNILFLNLGYFTPETAIGTTAFSTLLLIAMELIYIRKSLKVPFRLITTHSVKYLVFALVFFPVAYVIKQVTDGIFIQFILIIAVSVLVYAFLLIISKDEMLYELLKRITSKVKRNKT</sequence>
<dbReference type="Proteomes" id="UP001282284">
    <property type="component" value="Unassembled WGS sequence"/>
</dbReference>
<keyword evidence="5 6" id="KW-0472">Membrane</keyword>
<dbReference type="Pfam" id="PF01943">
    <property type="entry name" value="Polysacc_synt"/>
    <property type="match status" value="1"/>
</dbReference>
<keyword evidence="8" id="KW-1185">Reference proteome</keyword>
<feature type="transmembrane region" description="Helical" evidence="6">
    <location>
        <begin position="81"/>
        <end position="100"/>
    </location>
</feature>
<feature type="transmembrane region" description="Helical" evidence="6">
    <location>
        <begin position="415"/>
        <end position="436"/>
    </location>
</feature>
<evidence type="ECO:0000256" key="2">
    <source>
        <dbReference type="ARBA" id="ARBA00022475"/>
    </source>
</evidence>
<accession>A0ABU4GCD1</accession>
<name>A0ABU4GCD1_9BACL</name>
<dbReference type="PANTHER" id="PTHR30250:SF11">
    <property type="entry name" value="O-ANTIGEN TRANSPORTER-RELATED"/>
    <property type="match status" value="1"/>
</dbReference>
<feature type="transmembrane region" description="Helical" evidence="6">
    <location>
        <begin position="169"/>
        <end position="191"/>
    </location>
</feature>
<reference evidence="7 8" key="1">
    <citation type="submission" date="2023-06" db="EMBL/GenBank/DDBJ databases">
        <title>Sporosarcina sp. nov., isolated from Korean traditional fermented seafood 'Jeotgal'.</title>
        <authorList>
            <person name="Yang A.I."/>
            <person name="Shin N.-R."/>
        </authorList>
    </citation>
    <scope>NUCLEOTIDE SEQUENCE [LARGE SCALE GENOMIC DNA]</scope>
    <source>
        <strain evidence="7 8">KCTC13119</strain>
    </source>
</reference>